<keyword evidence="2 6" id="KW-0238">DNA-binding</keyword>
<sequence length="310" mass="34878">MCLLFGLEATLMAFNFSEETQLFNQRYLITPAFTLCTGPAFYLFVRQLVFDDRRWSWIDTLHAIPALLAVFFTDHTNLIIALGSISLLVYGTLAFRWLLRYRSASRAMSSAAREMRLDWLGYLMLTFALLGITDIIRLNLQPVLSYELANTWYLLHQSSVLVLYTSLIVLAVQQASLFDGLSQYKSISASHADQELSRVLFEQIDQTLKQQALYRQPRLSLNDVASALGIGPKDVSNAVNSGAGMSFCDYINGLRVEEVKQRLAAQSEPVPNFLSLGLDAGFNSKSSFNAVFKSLVGITPRQYLRNQQTK</sequence>
<dbReference type="SMART" id="SM00342">
    <property type="entry name" value="HTH_ARAC"/>
    <property type="match status" value="1"/>
</dbReference>
<evidence type="ECO:0000256" key="2">
    <source>
        <dbReference type="ARBA" id="ARBA00023125"/>
    </source>
</evidence>
<proteinExistence type="predicted"/>
<evidence type="ECO:0000313" key="6">
    <source>
        <dbReference type="EMBL" id="RBP53134.1"/>
    </source>
</evidence>
<accession>A0A395JN85</accession>
<organism evidence="6 7">
    <name type="scientific">Arenicella xantha</name>
    <dbReference type="NCBI Taxonomy" id="644221"/>
    <lineage>
        <taxon>Bacteria</taxon>
        <taxon>Pseudomonadati</taxon>
        <taxon>Pseudomonadota</taxon>
        <taxon>Gammaproteobacteria</taxon>
        <taxon>Arenicellales</taxon>
        <taxon>Arenicellaceae</taxon>
        <taxon>Arenicella</taxon>
    </lineage>
</organism>
<protein>
    <submittedName>
        <fullName evidence="6">AraC-like DNA-binding protein</fullName>
    </submittedName>
</protein>
<feature type="domain" description="HTH araC/xylS-type" evidence="5">
    <location>
        <begin position="198"/>
        <end position="306"/>
    </location>
</feature>
<dbReference type="Pfam" id="PF12833">
    <property type="entry name" value="HTH_18"/>
    <property type="match status" value="1"/>
</dbReference>
<feature type="transmembrane region" description="Helical" evidence="4">
    <location>
        <begin position="79"/>
        <end position="99"/>
    </location>
</feature>
<keyword evidence="3" id="KW-0804">Transcription</keyword>
<keyword evidence="4" id="KW-0812">Transmembrane</keyword>
<dbReference type="Proteomes" id="UP000253083">
    <property type="component" value="Unassembled WGS sequence"/>
</dbReference>
<dbReference type="EMBL" id="QNRT01000001">
    <property type="protein sequence ID" value="RBP53134.1"/>
    <property type="molecule type" value="Genomic_DNA"/>
</dbReference>
<dbReference type="Gene3D" id="1.10.10.60">
    <property type="entry name" value="Homeodomain-like"/>
    <property type="match status" value="1"/>
</dbReference>
<evidence type="ECO:0000256" key="3">
    <source>
        <dbReference type="ARBA" id="ARBA00023163"/>
    </source>
</evidence>
<comment type="caution">
    <text evidence="6">The sequence shown here is derived from an EMBL/GenBank/DDBJ whole genome shotgun (WGS) entry which is preliminary data.</text>
</comment>
<dbReference type="InterPro" id="IPR018062">
    <property type="entry name" value="HTH_AraC-typ_CS"/>
</dbReference>
<dbReference type="InParanoid" id="A0A395JN85"/>
<name>A0A395JN85_9GAMM</name>
<evidence type="ECO:0000256" key="4">
    <source>
        <dbReference type="SAM" id="Phobius"/>
    </source>
</evidence>
<feature type="transmembrane region" description="Helical" evidence="4">
    <location>
        <begin position="119"/>
        <end position="140"/>
    </location>
</feature>
<keyword evidence="1" id="KW-0805">Transcription regulation</keyword>
<evidence type="ECO:0000256" key="1">
    <source>
        <dbReference type="ARBA" id="ARBA00023015"/>
    </source>
</evidence>
<dbReference type="InterPro" id="IPR009057">
    <property type="entry name" value="Homeodomain-like_sf"/>
</dbReference>
<dbReference type="GO" id="GO:0043565">
    <property type="term" value="F:sequence-specific DNA binding"/>
    <property type="evidence" value="ECO:0007669"/>
    <property type="project" value="InterPro"/>
</dbReference>
<dbReference type="SUPFAM" id="SSF46689">
    <property type="entry name" value="Homeodomain-like"/>
    <property type="match status" value="1"/>
</dbReference>
<dbReference type="PROSITE" id="PS00041">
    <property type="entry name" value="HTH_ARAC_FAMILY_1"/>
    <property type="match status" value="1"/>
</dbReference>
<gene>
    <name evidence="6" type="ORF">DFR28_101519</name>
</gene>
<feature type="transmembrane region" description="Helical" evidence="4">
    <location>
        <begin position="27"/>
        <end position="45"/>
    </location>
</feature>
<dbReference type="PANTHER" id="PTHR43280">
    <property type="entry name" value="ARAC-FAMILY TRANSCRIPTIONAL REGULATOR"/>
    <property type="match status" value="1"/>
</dbReference>
<dbReference type="InterPro" id="IPR018060">
    <property type="entry name" value="HTH_AraC"/>
</dbReference>
<feature type="transmembrane region" description="Helical" evidence="4">
    <location>
        <begin position="152"/>
        <end position="172"/>
    </location>
</feature>
<dbReference type="GO" id="GO:0003700">
    <property type="term" value="F:DNA-binding transcription factor activity"/>
    <property type="evidence" value="ECO:0007669"/>
    <property type="project" value="InterPro"/>
</dbReference>
<keyword evidence="4" id="KW-0472">Membrane</keyword>
<dbReference type="AlphaFoldDB" id="A0A395JN85"/>
<dbReference type="PANTHER" id="PTHR43280:SF29">
    <property type="entry name" value="ARAC-FAMILY TRANSCRIPTIONAL REGULATOR"/>
    <property type="match status" value="1"/>
</dbReference>
<keyword evidence="4" id="KW-1133">Transmembrane helix</keyword>
<evidence type="ECO:0000313" key="7">
    <source>
        <dbReference type="Proteomes" id="UP000253083"/>
    </source>
</evidence>
<reference evidence="6 7" key="1">
    <citation type="submission" date="2018-06" db="EMBL/GenBank/DDBJ databases">
        <title>Genomic Encyclopedia of Type Strains, Phase IV (KMG-IV): sequencing the most valuable type-strain genomes for metagenomic binning, comparative biology and taxonomic classification.</title>
        <authorList>
            <person name="Goeker M."/>
        </authorList>
    </citation>
    <scope>NUCLEOTIDE SEQUENCE [LARGE SCALE GENOMIC DNA]</scope>
    <source>
        <strain evidence="6 7">DSM 24032</strain>
    </source>
</reference>
<keyword evidence="7" id="KW-1185">Reference proteome</keyword>
<dbReference type="PROSITE" id="PS01124">
    <property type="entry name" value="HTH_ARAC_FAMILY_2"/>
    <property type="match status" value="1"/>
</dbReference>
<evidence type="ECO:0000259" key="5">
    <source>
        <dbReference type="PROSITE" id="PS01124"/>
    </source>
</evidence>